<keyword evidence="3" id="KW-1185">Reference proteome</keyword>
<protein>
    <submittedName>
        <fullName evidence="2">Uncharacterized protein</fullName>
    </submittedName>
</protein>
<feature type="region of interest" description="Disordered" evidence="1">
    <location>
        <begin position="1"/>
        <end position="29"/>
    </location>
</feature>
<dbReference type="AlphaFoldDB" id="A0AAV4U907"/>
<evidence type="ECO:0000313" key="3">
    <source>
        <dbReference type="Proteomes" id="UP001054945"/>
    </source>
</evidence>
<organism evidence="2 3">
    <name type="scientific">Caerostris extrusa</name>
    <name type="common">Bark spider</name>
    <name type="synonym">Caerostris bankana</name>
    <dbReference type="NCBI Taxonomy" id="172846"/>
    <lineage>
        <taxon>Eukaryota</taxon>
        <taxon>Metazoa</taxon>
        <taxon>Ecdysozoa</taxon>
        <taxon>Arthropoda</taxon>
        <taxon>Chelicerata</taxon>
        <taxon>Arachnida</taxon>
        <taxon>Araneae</taxon>
        <taxon>Araneomorphae</taxon>
        <taxon>Entelegynae</taxon>
        <taxon>Araneoidea</taxon>
        <taxon>Araneidae</taxon>
        <taxon>Caerostris</taxon>
    </lineage>
</organism>
<feature type="compositionally biased region" description="Basic and acidic residues" evidence="1">
    <location>
        <begin position="1"/>
        <end position="12"/>
    </location>
</feature>
<gene>
    <name evidence="2" type="ORF">CEXT_502241</name>
</gene>
<sequence length="102" mass="11710">MKQIKQKAEKNEQYTSSISSKVRDRKKRDKIKQCSYFPGGISFFCAHISRYSCSAVPGVNNWGWRPQIGTFWRDEEIVNSASCVLVLAANDKGPFLLLHRRT</sequence>
<dbReference type="Proteomes" id="UP001054945">
    <property type="component" value="Unassembled WGS sequence"/>
</dbReference>
<reference evidence="2 3" key="1">
    <citation type="submission" date="2021-06" db="EMBL/GenBank/DDBJ databases">
        <title>Caerostris extrusa draft genome.</title>
        <authorList>
            <person name="Kono N."/>
            <person name="Arakawa K."/>
        </authorList>
    </citation>
    <scope>NUCLEOTIDE SEQUENCE [LARGE SCALE GENOMIC DNA]</scope>
</reference>
<accession>A0AAV4U907</accession>
<dbReference type="EMBL" id="BPLR01012482">
    <property type="protein sequence ID" value="GIY54211.1"/>
    <property type="molecule type" value="Genomic_DNA"/>
</dbReference>
<evidence type="ECO:0000313" key="2">
    <source>
        <dbReference type="EMBL" id="GIY54211.1"/>
    </source>
</evidence>
<evidence type="ECO:0000256" key="1">
    <source>
        <dbReference type="SAM" id="MobiDB-lite"/>
    </source>
</evidence>
<name>A0AAV4U907_CAEEX</name>
<comment type="caution">
    <text evidence="2">The sequence shown here is derived from an EMBL/GenBank/DDBJ whole genome shotgun (WGS) entry which is preliminary data.</text>
</comment>
<proteinExistence type="predicted"/>